<proteinExistence type="predicted"/>
<evidence type="ECO:0000313" key="2">
    <source>
        <dbReference type="EMBL" id="WVZ16962.1"/>
    </source>
</evidence>
<evidence type="ECO:0000313" key="3">
    <source>
        <dbReference type="Proteomes" id="UP001374535"/>
    </source>
</evidence>
<feature type="compositionally biased region" description="Basic and acidic residues" evidence="1">
    <location>
        <begin position="198"/>
        <end position="229"/>
    </location>
</feature>
<name>A0AAQ3NXN7_VIGMU</name>
<evidence type="ECO:0000256" key="1">
    <source>
        <dbReference type="SAM" id="MobiDB-lite"/>
    </source>
</evidence>
<dbReference type="EMBL" id="CP144698">
    <property type="protein sequence ID" value="WVZ16962.1"/>
    <property type="molecule type" value="Genomic_DNA"/>
</dbReference>
<feature type="compositionally biased region" description="Basic and acidic residues" evidence="1">
    <location>
        <begin position="159"/>
        <end position="186"/>
    </location>
</feature>
<dbReference type="AlphaFoldDB" id="A0AAQ3NXN7"/>
<accession>A0AAQ3NXN7</accession>
<feature type="region of interest" description="Disordered" evidence="1">
    <location>
        <begin position="86"/>
        <end position="229"/>
    </location>
</feature>
<keyword evidence="3" id="KW-1185">Reference proteome</keyword>
<protein>
    <submittedName>
        <fullName evidence="2">Uncharacterized protein</fullName>
    </submittedName>
</protein>
<dbReference type="Gene3D" id="3.40.30.10">
    <property type="entry name" value="Glutaredoxin"/>
    <property type="match status" value="1"/>
</dbReference>
<gene>
    <name evidence="2" type="ORF">V8G54_009944</name>
</gene>
<dbReference type="Proteomes" id="UP001374535">
    <property type="component" value="Chromosome 3"/>
</dbReference>
<feature type="compositionally biased region" description="Basic and acidic residues" evidence="1">
    <location>
        <begin position="90"/>
        <end position="151"/>
    </location>
</feature>
<sequence length="272" mass="31973">MEEEDEIEVGEVDCGMEKTVCSKVDIHSYPTFKEPYSSINQNQYEQVGGLFTSPTQADSTTKLEETLQQFLQKTCKVLSQMLNEITNNERPGKECKDVVIESDKTPDESGEKEEKREDDRKIEGKEEEKDEEIKIEREEEESLSEKVKEVEKEDDEREEKECLSEKEKDVEEEKEGVEKEEKKIEKSALCPKKCSKEKKREGKDESKKKESYENPPHHPKKDHGEKKENQFERFMDIFKKLEIKVPMIRTLQQDVDEKDLHLLMDADEEEKD</sequence>
<reference evidence="2 3" key="1">
    <citation type="journal article" date="2023" name="Life. Sci Alliance">
        <title>Evolutionary insights into 3D genome organization and epigenetic landscape of Vigna mungo.</title>
        <authorList>
            <person name="Junaid A."/>
            <person name="Singh B."/>
            <person name="Bhatia S."/>
        </authorList>
    </citation>
    <scope>NUCLEOTIDE SEQUENCE [LARGE SCALE GENOMIC DNA]</scope>
    <source>
        <strain evidence="2">Urdbean</strain>
    </source>
</reference>
<organism evidence="2 3">
    <name type="scientific">Vigna mungo</name>
    <name type="common">Black gram</name>
    <name type="synonym">Phaseolus mungo</name>
    <dbReference type="NCBI Taxonomy" id="3915"/>
    <lineage>
        <taxon>Eukaryota</taxon>
        <taxon>Viridiplantae</taxon>
        <taxon>Streptophyta</taxon>
        <taxon>Embryophyta</taxon>
        <taxon>Tracheophyta</taxon>
        <taxon>Spermatophyta</taxon>
        <taxon>Magnoliopsida</taxon>
        <taxon>eudicotyledons</taxon>
        <taxon>Gunneridae</taxon>
        <taxon>Pentapetalae</taxon>
        <taxon>rosids</taxon>
        <taxon>fabids</taxon>
        <taxon>Fabales</taxon>
        <taxon>Fabaceae</taxon>
        <taxon>Papilionoideae</taxon>
        <taxon>50 kb inversion clade</taxon>
        <taxon>NPAAA clade</taxon>
        <taxon>indigoferoid/millettioid clade</taxon>
        <taxon>Phaseoleae</taxon>
        <taxon>Vigna</taxon>
    </lineage>
</organism>